<dbReference type="GO" id="GO:0019509">
    <property type="term" value="P:L-methionine salvage from methylthioadenosine"/>
    <property type="evidence" value="ECO:0007669"/>
    <property type="project" value="UniProtKB-UniRule"/>
</dbReference>
<comment type="caution">
    <text evidence="3">The sequence shown here is derived from an EMBL/GenBank/DDBJ whole genome shotgun (WGS) entry which is preliminary data.</text>
</comment>
<comment type="pathway">
    <text evidence="2">Amino-acid biosynthesis; L-methionine biosynthesis via salvage pathway; L-methionine from S-methyl-5-thio-alpha-D-ribose 1-phosphate: step 1/6.</text>
</comment>
<feature type="binding site" evidence="2">
    <location>
        <position position="86"/>
    </location>
    <ligand>
        <name>substrate</name>
    </ligand>
</feature>
<dbReference type="SUPFAM" id="SSF100950">
    <property type="entry name" value="NagB/RpiA/CoA transferase-like"/>
    <property type="match status" value="1"/>
</dbReference>
<dbReference type="GO" id="GO:0046523">
    <property type="term" value="F:S-methyl-5-thioribose-1-phosphate isomerase activity"/>
    <property type="evidence" value="ECO:0007669"/>
    <property type="project" value="UniProtKB-UniRule"/>
</dbReference>
<dbReference type="InterPro" id="IPR011559">
    <property type="entry name" value="Initiation_fac_2B_a/b/d"/>
</dbReference>
<evidence type="ECO:0000256" key="1">
    <source>
        <dbReference type="ARBA" id="ARBA00023235"/>
    </source>
</evidence>
<proteinExistence type="inferred from homology"/>
<reference evidence="3" key="1">
    <citation type="submission" date="2021-05" db="EMBL/GenBank/DDBJ databases">
        <title>Energy efficiency and biological interactions define the core microbiome of deep oligotrophic groundwater.</title>
        <authorList>
            <person name="Mehrshad M."/>
            <person name="Lopez-Fernandez M."/>
            <person name="Bell E."/>
            <person name="Bernier-Latmani R."/>
            <person name="Bertilsson S."/>
            <person name="Dopson M."/>
        </authorList>
    </citation>
    <scope>NUCLEOTIDE SEQUENCE</scope>
    <source>
        <strain evidence="3">Modern_marine.mb.64</strain>
    </source>
</reference>
<feature type="active site" description="Proton donor" evidence="2">
    <location>
        <position position="234"/>
    </location>
</feature>
<dbReference type="HAMAP" id="MF_01678">
    <property type="entry name" value="Salvage_MtnA"/>
    <property type="match status" value="1"/>
</dbReference>
<sequence>MPTMKWTGNGIRIIDQTRLPSDEIYLDLVTLEEVCEAIGTLRVRGAPALGIIGAMGLALAARIALNEGADVMPAVAAAAERLRATRPTAVNLGWALDRVLDRLKSEGPESPGEIFACLEKESLRIHAEDLEMSRAMGRAGAAILPSGARILTHCNTGGLATGGLGTALDVAFEAHLQGKNPHVFADETRPLLQGARLNAWELKRNGIPVTVQVDGAAPWLIKSRGIDIILYGADRIARNGDTANKIGSYMLSLAAQAHKVPLYVVAPTSSFDSKIPDGEAIPIEDRGEEEVTLWGGRRTAPEGIDVFNPAFDITPATHITGWITEGGILQPPFTEKRLAAARSSMMRGGTR</sequence>
<dbReference type="Gene3D" id="1.20.120.420">
    <property type="entry name" value="translation initiation factor eif-2b, domain 1"/>
    <property type="match status" value="1"/>
</dbReference>
<dbReference type="InterPro" id="IPR027363">
    <property type="entry name" value="M1Pi_N"/>
</dbReference>
<feature type="binding site" evidence="2">
    <location>
        <begin position="44"/>
        <end position="46"/>
    </location>
    <ligand>
        <name>substrate</name>
    </ligand>
</feature>
<dbReference type="FunFam" id="1.20.120.420:FF:000003">
    <property type="entry name" value="Methylthioribose-1-phosphate isomerase"/>
    <property type="match status" value="1"/>
</dbReference>
<dbReference type="AlphaFoldDB" id="A0A948RYE7"/>
<dbReference type="EMBL" id="JAHJDP010000032">
    <property type="protein sequence ID" value="MBU2690529.1"/>
    <property type="molecule type" value="Genomic_DNA"/>
</dbReference>
<feature type="site" description="Transition state stabilizer" evidence="2">
    <location>
        <position position="154"/>
    </location>
</feature>
<keyword evidence="2" id="KW-0028">Amino-acid biosynthesis</keyword>
<organism evidence="3 4">
    <name type="scientific">Eiseniibacteriota bacterium</name>
    <dbReference type="NCBI Taxonomy" id="2212470"/>
    <lineage>
        <taxon>Bacteria</taxon>
        <taxon>Candidatus Eiseniibacteriota</taxon>
    </lineage>
</organism>
<dbReference type="InterPro" id="IPR042529">
    <property type="entry name" value="IF_2B-like_C"/>
</dbReference>
<comment type="function">
    <text evidence="2">Catalyzes the interconversion of methylthioribose-1-phosphate (MTR-1-P) into methylthioribulose-1-phosphate (MTRu-1-P).</text>
</comment>
<dbReference type="NCBIfam" id="TIGR00512">
    <property type="entry name" value="salvage_mtnA"/>
    <property type="match status" value="1"/>
</dbReference>
<dbReference type="PANTHER" id="PTHR43475:SF1">
    <property type="entry name" value="METHYLTHIORIBOSE-1-PHOSPHATE ISOMERASE"/>
    <property type="match status" value="1"/>
</dbReference>
<dbReference type="Pfam" id="PF01008">
    <property type="entry name" value="IF-2B"/>
    <property type="match status" value="1"/>
</dbReference>
<name>A0A948RYE7_UNCEI</name>
<dbReference type="FunFam" id="3.40.50.10470:FF:000006">
    <property type="entry name" value="Methylthioribose-1-phosphate isomerase"/>
    <property type="match status" value="1"/>
</dbReference>
<dbReference type="PANTHER" id="PTHR43475">
    <property type="entry name" value="METHYLTHIORIBOSE-1-PHOSPHATE ISOMERASE"/>
    <property type="match status" value="1"/>
</dbReference>
<evidence type="ECO:0000256" key="2">
    <source>
        <dbReference type="HAMAP-Rule" id="MF_01678"/>
    </source>
</evidence>
<dbReference type="InterPro" id="IPR005251">
    <property type="entry name" value="IF-M1Pi"/>
</dbReference>
<dbReference type="InterPro" id="IPR000649">
    <property type="entry name" value="IF-2B-related"/>
</dbReference>
<protein>
    <recommendedName>
        <fullName evidence="2">Methylthioribose-1-phosphate isomerase</fullName>
        <shortName evidence="2">M1Pi</shortName>
        <shortName evidence="2">MTR-1-P isomerase</shortName>
        <ecNumber evidence="2">5.3.1.23</ecNumber>
    </recommendedName>
    <alternativeName>
        <fullName evidence="2">S-methyl-5-thioribose-1-phosphate isomerase</fullName>
    </alternativeName>
</protein>
<dbReference type="Proteomes" id="UP000777784">
    <property type="component" value="Unassembled WGS sequence"/>
</dbReference>
<keyword evidence="2" id="KW-0486">Methionine biosynthesis</keyword>
<keyword evidence="1 2" id="KW-0413">Isomerase</keyword>
<comment type="catalytic activity">
    <reaction evidence="2">
        <text>5-(methylsulfanyl)-alpha-D-ribose 1-phosphate = 5-(methylsulfanyl)-D-ribulose 1-phosphate</text>
        <dbReference type="Rhea" id="RHEA:19989"/>
        <dbReference type="ChEBI" id="CHEBI:58533"/>
        <dbReference type="ChEBI" id="CHEBI:58548"/>
        <dbReference type="EC" id="5.3.1.23"/>
    </reaction>
</comment>
<comment type="similarity">
    <text evidence="2">Belongs to the EIF-2B alpha/beta/delta subunits family. MtnA subfamily.</text>
</comment>
<dbReference type="InterPro" id="IPR037171">
    <property type="entry name" value="NagB/RpiA_transferase-like"/>
</dbReference>
<feature type="binding site" evidence="2">
    <location>
        <begin position="244"/>
        <end position="245"/>
    </location>
    <ligand>
        <name>substrate</name>
    </ligand>
</feature>
<dbReference type="Gene3D" id="3.40.50.10470">
    <property type="entry name" value="Translation initiation factor eif-2b, domain 2"/>
    <property type="match status" value="1"/>
</dbReference>
<evidence type="ECO:0000313" key="3">
    <source>
        <dbReference type="EMBL" id="MBU2690529.1"/>
    </source>
</evidence>
<dbReference type="NCBIfam" id="TIGR00524">
    <property type="entry name" value="eIF-2B_rel"/>
    <property type="match status" value="1"/>
</dbReference>
<accession>A0A948RYE7</accession>
<dbReference type="EC" id="5.3.1.23" evidence="2"/>
<feature type="binding site" evidence="2">
    <location>
        <position position="193"/>
    </location>
    <ligand>
        <name>substrate</name>
    </ligand>
</feature>
<gene>
    <name evidence="2 3" type="primary">mtnA</name>
    <name evidence="3" type="ORF">KJ970_06335</name>
</gene>
<dbReference type="NCBIfam" id="NF004326">
    <property type="entry name" value="PRK05720.1"/>
    <property type="match status" value="1"/>
</dbReference>
<evidence type="ECO:0000313" key="4">
    <source>
        <dbReference type="Proteomes" id="UP000777784"/>
    </source>
</evidence>